<reference evidence="2 3" key="1">
    <citation type="submission" date="2019-01" db="EMBL/GenBank/DDBJ databases">
        <authorList>
            <consortium name="Pathogen Informatics"/>
        </authorList>
    </citation>
    <scope>NUCLEOTIDE SEQUENCE [LARGE SCALE GENOMIC DNA]</scope>
    <source>
        <strain evidence="2 3">NCTC10119</strain>
    </source>
</reference>
<keyword evidence="2" id="KW-0449">Lipoprotein</keyword>
<dbReference type="EMBL" id="LR214945">
    <property type="protein sequence ID" value="VEU56803.1"/>
    <property type="molecule type" value="Genomic_DNA"/>
</dbReference>
<organism evidence="2 3">
    <name type="scientific">Mycoplasmoides pneumoniae</name>
    <name type="common">Mycoplasma pneumoniae</name>
    <dbReference type="NCBI Taxonomy" id="2104"/>
    <lineage>
        <taxon>Bacteria</taxon>
        <taxon>Bacillati</taxon>
        <taxon>Mycoplasmatota</taxon>
        <taxon>Mycoplasmoidales</taxon>
        <taxon>Mycoplasmoidaceae</taxon>
        <taxon>Mycoplasmoides</taxon>
    </lineage>
</organism>
<gene>
    <name evidence="2" type="ORF">NCTC10119_00055</name>
</gene>
<accession>A0AB38W5U2</accession>
<dbReference type="Pfam" id="PF00938">
    <property type="entry name" value="Lipoprotein_3"/>
    <property type="match status" value="1"/>
</dbReference>
<protein>
    <submittedName>
        <fullName evidence="2">Lipoprotein</fullName>
    </submittedName>
</protein>
<proteinExistence type="inferred from homology"/>
<evidence type="ECO:0000313" key="2">
    <source>
        <dbReference type="EMBL" id="VEU56803.1"/>
    </source>
</evidence>
<name>A0AB38W5U2_MYCPM</name>
<dbReference type="Proteomes" id="UP000289557">
    <property type="component" value="Chromosome"/>
</dbReference>
<dbReference type="AlphaFoldDB" id="A0AB38W5U2"/>
<comment type="similarity">
    <text evidence="1">Belongs to the MG439/MG440 family.</text>
</comment>
<dbReference type="InterPro" id="IPR001595">
    <property type="entry name" value="Lipoprotein_3"/>
</dbReference>
<evidence type="ECO:0000313" key="3">
    <source>
        <dbReference type="Proteomes" id="UP000289557"/>
    </source>
</evidence>
<evidence type="ECO:0000256" key="1">
    <source>
        <dbReference type="ARBA" id="ARBA00010160"/>
    </source>
</evidence>
<sequence>MLGSMALKLRKWIWASIPSLALILSSCSALVASVELKSLSELQNLADRNTELTKNKRTLITTLRESYGLNPKGTLNLLFEGWRYTLLSQRILERWQTEVGRFAKSFGNGSNQNSVQPNATLKGLKLSERSTTEIQLLAEQAITVSKQEVKEFTYKVESNKQFEATVKIKADLKIDPTKAMSHIENIFKDDETKKKDAQNSLTMSMGQNEALEATFTYSPATQGIFGRASFDRFTSNIKLNTKLRIQVSSTSDLMKKLLENSLTSSLKDQSFDNEGVNLFPYTLFALL</sequence>